<dbReference type="GO" id="GO:0044877">
    <property type="term" value="F:protein-containing complex binding"/>
    <property type="evidence" value="ECO:0007669"/>
    <property type="project" value="TreeGrafter"/>
</dbReference>
<dbReference type="SMART" id="SM00100">
    <property type="entry name" value="cNMP"/>
    <property type="match status" value="4"/>
</dbReference>
<comment type="subcellular location">
    <subcellularLocation>
        <location evidence="1">Membrane</location>
        <topology evidence="1">Multi-pass membrane protein</topology>
    </subcellularLocation>
</comment>
<dbReference type="CDD" id="cd00038">
    <property type="entry name" value="CAP_ED"/>
    <property type="match status" value="4"/>
</dbReference>
<keyword evidence="14" id="KW-1185">Reference proteome</keyword>
<dbReference type="Gene3D" id="2.60.120.10">
    <property type="entry name" value="Jelly Rolls"/>
    <property type="match status" value="4"/>
</dbReference>
<reference evidence="13 14" key="1">
    <citation type="journal article" date="2019" name="Sci. Rep.">
        <title>Comparative genomics of chytrid fungi reveal insights into the obligate biotrophic and pathogenic lifestyle of Synchytrium endobioticum.</title>
        <authorList>
            <person name="van de Vossenberg B.T.L.H."/>
            <person name="Warris S."/>
            <person name="Nguyen H.D.T."/>
            <person name="van Gent-Pelzer M.P.E."/>
            <person name="Joly D.L."/>
            <person name="van de Geest H.C."/>
            <person name="Bonants P.J.M."/>
            <person name="Smith D.S."/>
            <person name="Levesque C.A."/>
            <person name="van der Lee T.A.J."/>
        </authorList>
    </citation>
    <scope>NUCLEOTIDE SEQUENCE [LARGE SCALE GENOMIC DNA]</scope>
    <source>
        <strain evidence="13 14">CBS 675.73</strain>
    </source>
</reference>
<dbReference type="PROSITE" id="PS00888">
    <property type="entry name" value="CNMP_BINDING_1"/>
    <property type="match status" value="3"/>
</dbReference>
<dbReference type="GO" id="GO:0016020">
    <property type="term" value="C:membrane"/>
    <property type="evidence" value="ECO:0007669"/>
    <property type="project" value="UniProtKB-SubCell"/>
</dbReference>
<dbReference type="InterPro" id="IPR001810">
    <property type="entry name" value="F-box_dom"/>
</dbReference>
<dbReference type="InterPro" id="IPR036047">
    <property type="entry name" value="F-box-like_dom_sf"/>
</dbReference>
<dbReference type="GO" id="GO:0005221">
    <property type="term" value="F:intracellularly cyclic nucleotide-activated monoatomic cation channel activity"/>
    <property type="evidence" value="ECO:0007669"/>
    <property type="project" value="InterPro"/>
</dbReference>
<dbReference type="InterPro" id="IPR057207">
    <property type="entry name" value="FBXL15_LRR"/>
</dbReference>
<keyword evidence="6" id="KW-0472">Membrane</keyword>
<dbReference type="PROSITE" id="PS50042">
    <property type="entry name" value="CNMP_BINDING_3"/>
    <property type="match status" value="4"/>
</dbReference>
<evidence type="ECO:0000256" key="10">
    <source>
        <dbReference type="SAM" id="MobiDB-lite"/>
    </source>
</evidence>
<feature type="region of interest" description="Disordered" evidence="10">
    <location>
        <begin position="1"/>
        <end position="24"/>
    </location>
</feature>
<dbReference type="EMBL" id="QEAP01000050">
    <property type="protein sequence ID" value="TPX76341.1"/>
    <property type="molecule type" value="Genomic_DNA"/>
</dbReference>
<keyword evidence="5" id="KW-0406">Ion transport</keyword>
<dbReference type="Pfam" id="PF00646">
    <property type="entry name" value="F-box"/>
    <property type="match status" value="1"/>
</dbReference>
<evidence type="ECO:0008006" key="15">
    <source>
        <dbReference type="Google" id="ProtNLM"/>
    </source>
</evidence>
<evidence type="ECO:0000256" key="6">
    <source>
        <dbReference type="ARBA" id="ARBA00023136"/>
    </source>
</evidence>
<proteinExistence type="predicted"/>
<evidence type="ECO:0000313" key="14">
    <source>
        <dbReference type="Proteomes" id="UP000320333"/>
    </source>
</evidence>
<evidence type="ECO:0000256" key="1">
    <source>
        <dbReference type="ARBA" id="ARBA00004141"/>
    </source>
</evidence>
<dbReference type="PANTHER" id="PTHR45638">
    <property type="entry name" value="CYCLIC NUCLEOTIDE-GATED CATION CHANNEL SUBUNIT A"/>
    <property type="match status" value="1"/>
</dbReference>
<evidence type="ECO:0000256" key="9">
    <source>
        <dbReference type="SAM" id="Coils"/>
    </source>
</evidence>
<evidence type="ECO:0000256" key="8">
    <source>
        <dbReference type="ARBA" id="ARBA00023303"/>
    </source>
</evidence>
<dbReference type="Pfam" id="PF25372">
    <property type="entry name" value="DUF7885"/>
    <property type="match status" value="1"/>
</dbReference>
<evidence type="ECO:0000313" key="13">
    <source>
        <dbReference type="EMBL" id="TPX76341.1"/>
    </source>
</evidence>
<keyword evidence="3" id="KW-0812">Transmembrane</keyword>
<comment type="caution">
    <text evidence="13">The sequence shown here is derived from an EMBL/GenBank/DDBJ whole genome shotgun (WGS) entry which is preliminary data.</text>
</comment>
<dbReference type="InterPro" id="IPR050866">
    <property type="entry name" value="CNG_cation_channel"/>
</dbReference>
<dbReference type="InterPro" id="IPR000595">
    <property type="entry name" value="cNMP-bd_dom"/>
</dbReference>
<name>A0A507FIS9_9FUNG</name>
<feature type="domain" description="Cyclic nucleotide-binding" evidence="11">
    <location>
        <begin position="36"/>
        <end position="136"/>
    </location>
</feature>
<dbReference type="InterPro" id="IPR018488">
    <property type="entry name" value="cNMP-bd_CS"/>
</dbReference>
<evidence type="ECO:0000256" key="3">
    <source>
        <dbReference type="ARBA" id="ARBA00022692"/>
    </source>
</evidence>
<organism evidence="13 14">
    <name type="scientific">Chytriomyces confervae</name>
    <dbReference type="NCBI Taxonomy" id="246404"/>
    <lineage>
        <taxon>Eukaryota</taxon>
        <taxon>Fungi</taxon>
        <taxon>Fungi incertae sedis</taxon>
        <taxon>Chytridiomycota</taxon>
        <taxon>Chytridiomycota incertae sedis</taxon>
        <taxon>Chytridiomycetes</taxon>
        <taxon>Chytridiales</taxon>
        <taxon>Chytriomycetaceae</taxon>
        <taxon>Chytriomyces</taxon>
    </lineage>
</organism>
<dbReference type="SMART" id="SM00367">
    <property type="entry name" value="LRR_CC"/>
    <property type="match status" value="8"/>
</dbReference>
<feature type="domain" description="Cyclic nucleotide-binding" evidence="11">
    <location>
        <begin position="494"/>
        <end position="595"/>
    </location>
</feature>
<dbReference type="FunFam" id="2.60.120.10:FF:000057">
    <property type="entry name" value="Cyclic nucleotide-binding domain protein"/>
    <property type="match status" value="1"/>
</dbReference>
<protein>
    <recommendedName>
        <fullName evidence="15">Cyclic nucleotide-binding domain-containing protein</fullName>
    </recommendedName>
</protein>
<accession>A0A507FIS9</accession>
<dbReference type="AlphaFoldDB" id="A0A507FIS9"/>
<feature type="compositionally biased region" description="Low complexity" evidence="10">
    <location>
        <begin position="1122"/>
        <end position="1131"/>
    </location>
</feature>
<keyword evidence="2" id="KW-0813">Transport</keyword>
<feature type="domain" description="Cyclic nucleotide-binding" evidence="11">
    <location>
        <begin position="187"/>
        <end position="305"/>
    </location>
</feature>
<evidence type="ECO:0000259" key="11">
    <source>
        <dbReference type="PROSITE" id="PS50042"/>
    </source>
</evidence>
<evidence type="ECO:0000256" key="5">
    <source>
        <dbReference type="ARBA" id="ARBA00023065"/>
    </source>
</evidence>
<feature type="coiled-coil region" evidence="9">
    <location>
        <begin position="606"/>
        <end position="633"/>
    </location>
</feature>
<keyword evidence="8" id="KW-0407">Ion channel</keyword>
<dbReference type="InterPro" id="IPR014710">
    <property type="entry name" value="RmlC-like_jellyroll"/>
</dbReference>
<gene>
    <name evidence="13" type="ORF">CcCBS67573_g02407</name>
</gene>
<feature type="region of interest" description="Disordered" evidence="10">
    <location>
        <begin position="1121"/>
        <end position="1152"/>
    </location>
</feature>
<evidence type="ECO:0000259" key="12">
    <source>
        <dbReference type="PROSITE" id="PS50181"/>
    </source>
</evidence>
<dbReference type="STRING" id="246404.A0A507FIS9"/>
<dbReference type="InterPro" id="IPR018490">
    <property type="entry name" value="cNMP-bd_dom_sf"/>
</dbReference>
<evidence type="ECO:0000256" key="4">
    <source>
        <dbReference type="ARBA" id="ARBA00022989"/>
    </source>
</evidence>
<dbReference type="PANTHER" id="PTHR45638:SF11">
    <property type="entry name" value="CYCLIC NUCLEOTIDE-GATED CATION CHANNEL SUBUNIT A"/>
    <property type="match status" value="1"/>
</dbReference>
<dbReference type="Pfam" id="PF00027">
    <property type="entry name" value="cNMP_binding"/>
    <property type="match status" value="4"/>
</dbReference>
<keyword evidence="9" id="KW-0175">Coiled coil</keyword>
<feature type="domain" description="Cyclic nucleotide-binding" evidence="11">
    <location>
        <begin position="340"/>
        <end position="457"/>
    </location>
</feature>
<dbReference type="Gene3D" id="3.80.10.10">
    <property type="entry name" value="Ribonuclease Inhibitor"/>
    <property type="match status" value="2"/>
</dbReference>
<dbReference type="InterPro" id="IPR006553">
    <property type="entry name" value="Leu-rich_rpt_Cys-con_subtyp"/>
</dbReference>
<dbReference type="InterPro" id="IPR032675">
    <property type="entry name" value="LRR_dom_sf"/>
</dbReference>
<feature type="compositionally biased region" description="Basic residues" evidence="10">
    <location>
        <begin position="1132"/>
        <end position="1152"/>
    </location>
</feature>
<evidence type="ECO:0000256" key="2">
    <source>
        <dbReference type="ARBA" id="ARBA00022448"/>
    </source>
</evidence>
<evidence type="ECO:0000256" key="7">
    <source>
        <dbReference type="ARBA" id="ARBA00023286"/>
    </source>
</evidence>
<dbReference type="PROSITE" id="PS50181">
    <property type="entry name" value="FBOX"/>
    <property type="match status" value="1"/>
</dbReference>
<feature type="domain" description="F-box" evidence="12">
    <location>
        <begin position="758"/>
        <end position="804"/>
    </location>
</feature>
<dbReference type="SUPFAM" id="SSF51206">
    <property type="entry name" value="cAMP-binding domain-like"/>
    <property type="match status" value="4"/>
</dbReference>
<dbReference type="SUPFAM" id="SSF52047">
    <property type="entry name" value="RNI-like"/>
    <property type="match status" value="1"/>
</dbReference>
<dbReference type="PROSITE" id="PS00889">
    <property type="entry name" value="CNMP_BINDING_2"/>
    <property type="match status" value="1"/>
</dbReference>
<dbReference type="SUPFAM" id="SSF81383">
    <property type="entry name" value="F-box domain"/>
    <property type="match status" value="1"/>
</dbReference>
<keyword evidence="4" id="KW-1133">Transmembrane helix</keyword>
<sequence>MSDGTASREVAPATQQPQPQLSRAPDVQKFLQEHVLFKGLDEKFLNTLSNAMQSRIYSPGEFVVRKGEIGKAMFFVLKGEVEVISEDGETILNVMKEQSFFGEIGVLFSVPRTASCRAYGRCMILALTKERLQKVLQLYPKVAEAISILAEERYAAHMKQKQAAMTVDFEDEINLSVTSDDLKKIPLFRECDAKFLHSLALKLNPVQYRQGEQVVTKGEIANEMFFVVGGTAEVFSEENGAVFAEFHPGTFFGEVGLFLEIKRIASVRAQSSVITVFKLTKADLDEVLLAYPEISAKIKAEAKQRYEMNQIREKSKLTTTQEAVTEVDKANLNPTEQIPLFKGGSISFYHELAMALKLRIFQPSENIIVQDEPGSSMFFVADGTADVVSKDGKTVYAEFRPSSFFGEVALFYVINRTATIRAKTVCTTLELHKDSLRAILAQHESLARTMLAKAEENYKFAIERQKAVKRLQSDGDTHKFTLEDTIDRLNKVPTFRKASQNFIRTMAQYTSVHRYKRGEMICKKGDMANEMYFIVSGKVEVVSDDGLKVFDMVQDGGYFGEVGLLRGIARTASVRIATDVCDVIILNKTALENVLNEFPDSFQSIALEADKRLQQVQTRKTAAENALHQMDNTNTGPDILKKFMTGFSKTTKSKSAEPVPASDKKANMNLIFRVGRKERSTEIKSSISSTGSRDTIIDEPLKKEEKVNKLGKMFSSIKSSFVKKEEKPGKIAPMATTTVVSISSSTKFSRESSCVKRINHIYDVPAGIIATSLQYLDPKERSKLRRLSQKFNAIVSDPRCWTHLNCGAIFTSLDPDIFSGLCERATDQLTHVNLKSCWQVLDDELGIMTNACPNIQSICLSNCWKITDRGLSYLAYGLTRLRSLDVSYCGQLKGFGFIDHKWSQLKTLNITHCKQLGDEQLEKILCQATEIEVIKMRRCVRLTDFGVFLVIRHCRKITHLDLSDCDHVSDKCLKWIASSPSKLLDVRLSFCTRITNAGLYDLSLGGHALEHLDLSHCQQITDAAIVFFSETIRHLKVLALRRCRKITDGIASYLAKNATRLRLVDFSGCPQITSTAKKILKHNLPGVEVIIDIPREARGIKSPEEAGKARAVEVAITSVYTSGPKGMGQMSSKKKEKGKGDKKGRKKSVASD</sequence>
<dbReference type="Proteomes" id="UP000320333">
    <property type="component" value="Unassembled WGS sequence"/>
</dbReference>
<keyword evidence="7" id="KW-1071">Ligand-gated ion channel</keyword>
<dbReference type="OrthoDB" id="421226at2759"/>